<evidence type="ECO:0000313" key="9">
    <source>
        <dbReference type="Proteomes" id="UP000541444"/>
    </source>
</evidence>
<feature type="transmembrane region" description="Helical" evidence="6">
    <location>
        <begin position="70"/>
        <end position="92"/>
    </location>
</feature>
<feature type="domain" description="Protein kinase" evidence="7">
    <location>
        <begin position="1"/>
        <end position="292"/>
    </location>
</feature>
<dbReference type="InterPro" id="IPR001245">
    <property type="entry name" value="Ser-Thr/Tyr_kinase_cat_dom"/>
</dbReference>
<organism evidence="8 9">
    <name type="scientific">Kingdonia uniflora</name>
    <dbReference type="NCBI Taxonomy" id="39325"/>
    <lineage>
        <taxon>Eukaryota</taxon>
        <taxon>Viridiplantae</taxon>
        <taxon>Streptophyta</taxon>
        <taxon>Embryophyta</taxon>
        <taxon>Tracheophyta</taxon>
        <taxon>Spermatophyta</taxon>
        <taxon>Magnoliopsida</taxon>
        <taxon>Ranunculales</taxon>
        <taxon>Circaeasteraceae</taxon>
        <taxon>Kingdonia</taxon>
    </lineage>
</organism>
<comment type="caution">
    <text evidence="8">The sequence shown here is derived from an EMBL/GenBank/DDBJ whole genome shotgun (WGS) entry which is preliminary data.</text>
</comment>
<evidence type="ECO:0000256" key="2">
    <source>
        <dbReference type="ARBA" id="ARBA00022679"/>
    </source>
</evidence>
<protein>
    <recommendedName>
        <fullName evidence="7">Protein kinase domain-containing protein</fullName>
    </recommendedName>
</protein>
<keyword evidence="5" id="KW-0067">ATP-binding</keyword>
<keyword evidence="2" id="KW-0808">Transferase</keyword>
<dbReference type="GO" id="GO:0004674">
    <property type="term" value="F:protein serine/threonine kinase activity"/>
    <property type="evidence" value="ECO:0007669"/>
    <property type="project" value="UniProtKB-KW"/>
</dbReference>
<feature type="transmembrane region" description="Helical" evidence="6">
    <location>
        <begin position="12"/>
        <end position="29"/>
    </location>
</feature>
<keyword evidence="6" id="KW-0812">Transmembrane</keyword>
<keyword evidence="6" id="KW-0472">Membrane</keyword>
<dbReference type="PROSITE" id="PS51257">
    <property type="entry name" value="PROKAR_LIPOPROTEIN"/>
    <property type="match status" value="1"/>
</dbReference>
<reference evidence="8 9" key="1">
    <citation type="journal article" date="2020" name="IScience">
        <title>Genome Sequencing of the Endangered Kingdonia uniflora (Circaeasteraceae, Ranunculales) Reveals Potential Mechanisms of Evolutionary Specialization.</title>
        <authorList>
            <person name="Sun Y."/>
            <person name="Deng T."/>
            <person name="Zhang A."/>
            <person name="Moore M.J."/>
            <person name="Landis J.B."/>
            <person name="Lin N."/>
            <person name="Zhang H."/>
            <person name="Zhang X."/>
            <person name="Huang J."/>
            <person name="Zhang X."/>
            <person name="Sun H."/>
            <person name="Wang H."/>
        </authorList>
    </citation>
    <scope>NUCLEOTIDE SEQUENCE [LARGE SCALE GENOMIC DNA]</scope>
    <source>
        <strain evidence="8">TB1705</strain>
        <tissue evidence="8">Leaf</tissue>
    </source>
</reference>
<dbReference type="GO" id="GO:0005886">
    <property type="term" value="C:plasma membrane"/>
    <property type="evidence" value="ECO:0007669"/>
    <property type="project" value="TreeGrafter"/>
</dbReference>
<evidence type="ECO:0000256" key="3">
    <source>
        <dbReference type="ARBA" id="ARBA00022741"/>
    </source>
</evidence>
<keyword evidence="4" id="KW-0418">Kinase</keyword>
<evidence type="ECO:0000256" key="5">
    <source>
        <dbReference type="ARBA" id="ARBA00022840"/>
    </source>
</evidence>
<dbReference type="EMBL" id="JACGCM010001511">
    <property type="protein sequence ID" value="KAF6154139.1"/>
    <property type="molecule type" value="Genomic_DNA"/>
</dbReference>
<dbReference type="AlphaFoldDB" id="A0A7J7MGU9"/>
<dbReference type="GO" id="GO:0005524">
    <property type="term" value="F:ATP binding"/>
    <property type="evidence" value="ECO:0007669"/>
    <property type="project" value="UniProtKB-KW"/>
</dbReference>
<name>A0A7J7MGU9_9MAGN</name>
<keyword evidence="1" id="KW-0723">Serine/threonine-protein kinase</keyword>
<accession>A0A7J7MGU9</accession>
<keyword evidence="3" id="KW-0547">Nucleotide-binding</keyword>
<proteinExistence type="predicted"/>
<dbReference type="InterPro" id="IPR011009">
    <property type="entry name" value="Kinase-like_dom_sf"/>
</dbReference>
<dbReference type="SUPFAM" id="SSF56112">
    <property type="entry name" value="Protein kinase-like (PK-like)"/>
    <property type="match status" value="1"/>
</dbReference>
<evidence type="ECO:0000256" key="6">
    <source>
        <dbReference type="SAM" id="Phobius"/>
    </source>
</evidence>
<dbReference type="PANTHER" id="PTHR27002:SF932">
    <property type="entry name" value="RECEPTOR-LIKE SERINE_THREONINE-PROTEIN KINASE"/>
    <property type="match status" value="1"/>
</dbReference>
<dbReference type="Pfam" id="PF07714">
    <property type="entry name" value="PK_Tyr_Ser-Thr"/>
    <property type="match status" value="1"/>
</dbReference>
<dbReference type="InterPro" id="IPR021820">
    <property type="entry name" value="S-locus_recpt_kinase_C"/>
</dbReference>
<dbReference type="Proteomes" id="UP000541444">
    <property type="component" value="Unassembled WGS sequence"/>
</dbReference>
<dbReference type="Gene3D" id="1.10.510.10">
    <property type="entry name" value="Transferase(Phosphotransferase) domain 1"/>
    <property type="match status" value="1"/>
</dbReference>
<dbReference type="OrthoDB" id="4062651at2759"/>
<evidence type="ECO:0000256" key="4">
    <source>
        <dbReference type="ARBA" id="ARBA00022777"/>
    </source>
</evidence>
<sequence length="325" mass="35841">MIELKIQKENMFHGAYAITGISGCITWYGDLIDIRKFTDGGQDIFVRVDAVELANTRRKSKGVLGKKRTLVILSLSIFVGVLILALCSYLLFKKMKTRGLLEEERSRKMLFFDITSSASHKGSPRPNDLDASRGKLDLPFYDLGVIVSATNSFSSTNKLGQGGFGIVYKVATSGYMSPEYAMDGLFSTKSDVSSFGVLLLEIISGKRNNGYYHEDPSMNLLAHTWNLWLVGRALDIIDSSMGDGIATQEVLKCIQVVLLCVQENATDRPTMSSVIFMLDNETTMPSIKQPTFILRSSPRDPDYSSTTGTGSCSINDMTIIAVECR</sequence>
<dbReference type="Pfam" id="PF11883">
    <property type="entry name" value="DUF3403"/>
    <property type="match status" value="1"/>
</dbReference>
<evidence type="ECO:0000256" key="1">
    <source>
        <dbReference type="ARBA" id="ARBA00022527"/>
    </source>
</evidence>
<evidence type="ECO:0000313" key="8">
    <source>
        <dbReference type="EMBL" id="KAF6154139.1"/>
    </source>
</evidence>
<gene>
    <name evidence="8" type="ORF">GIB67_016391</name>
</gene>
<keyword evidence="6" id="KW-1133">Transmembrane helix</keyword>
<dbReference type="PROSITE" id="PS50011">
    <property type="entry name" value="PROTEIN_KINASE_DOM"/>
    <property type="match status" value="1"/>
</dbReference>
<evidence type="ECO:0000259" key="7">
    <source>
        <dbReference type="PROSITE" id="PS50011"/>
    </source>
</evidence>
<keyword evidence="9" id="KW-1185">Reference proteome</keyword>
<dbReference type="PANTHER" id="PTHR27002">
    <property type="entry name" value="RECEPTOR-LIKE SERINE/THREONINE-PROTEIN KINASE SD1-8"/>
    <property type="match status" value="1"/>
</dbReference>
<dbReference type="InterPro" id="IPR000719">
    <property type="entry name" value="Prot_kinase_dom"/>
</dbReference>